<dbReference type="SUPFAM" id="SSF51905">
    <property type="entry name" value="FAD/NAD(P)-binding domain"/>
    <property type="match status" value="1"/>
</dbReference>
<keyword evidence="6" id="KW-0503">Monooxygenase</keyword>
<evidence type="ECO:0000313" key="9">
    <source>
        <dbReference type="Proteomes" id="UP000294003"/>
    </source>
</evidence>
<dbReference type="Proteomes" id="UP000294003">
    <property type="component" value="Unassembled WGS sequence"/>
</dbReference>
<feature type="domain" description="FAD-binding" evidence="7">
    <location>
        <begin position="309"/>
        <end position="359"/>
    </location>
</feature>
<dbReference type="PANTHER" id="PTHR47178">
    <property type="entry name" value="MONOOXYGENASE, FAD-BINDING"/>
    <property type="match status" value="1"/>
</dbReference>
<proteinExistence type="predicted"/>
<reference evidence="8 9" key="1">
    <citation type="submission" date="2018-06" db="EMBL/GenBank/DDBJ databases">
        <title>Complete Genomes of Monosporascus.</title>
        <authorList>
            <person name="Robinson A.J."/>
            <person name="Natvig D.O."/>
        </authorList>
    </citation>
    <scope>NUCLEOTIDE SEQUENCE [LARGE SCALE GENOMIC DNA]</scope>
    <source>
        <strain evidence="8 9">CBS 609.92</strain>
    </source>
</reference>
<sequence length="403" mass="44431">MTTSSKQHILVIGAGVTGLLIAQGLQQAGIPFTVFEAEAGADVARSREWQMILHWALPLAMKLLPEHLAVQLKERASVDSSLDFDVYPNNILRFYNGVDGAILAELPIKNRCIRVARKKLRALCADGVEIKYGHILKAVRVDEDRGEVTAKFSNGHEATGTLLIGCDGAKSFVRQYLLGSAKASITPLDVSFWNVIVSYPNAERALHIRSAHPIFAMVARPGIFGFLGTYDVPDPEKPETWRFHLAISFPRDENVNPHTLSNAERHAVMKEKGARLCEPFRTAILGIPEEVAIPTDDIGYWAAERWDTRGGLITLAGDAAHPMTPHRGQGCNNATQDAYNLVDSIKRIDAGGDQHRLIQECSDEIVKRGAAETKLSLETAYAFLDWDKLQASPLFKHSLSARH</sequence>
<comment type="pathway">
    <text evidence="2">Secondary metabolite biosynthesis.</text>
</comment>
<evidence type="ECO:0000256" key="1">
    <source>
        <dbReference type="ARBA" id="ARBA00001974"/>
    </source>
</evidence>
<gene>
    <name evidence="8" type="ORF">DL762_003264</name>
</gene>
<accession>A0ABY0HB53</accession>
<comment type="cofactor">
    <cofactor evidence="1">
        <name>FAD</name>
        <dbReference type="ChEBI" id="CHEBI:57692"/>
    </cofactor>
</comment>
<keyword evidence="5" id="KW-0560">Oxidoreductase</keyword>
<evidence type="ECO:0000256" key="3">
    <source>
        <dbReference type="ARBA" id="ARBA00022630"/>
    </source>
</evidence>
<keyword evidence="4" id="KW-0274">FAD</keyword>
<protein>
    <recommendedName>
        <fullName evidence="7">FAD-binding domain-containing protein</fullName>
    </recommendedName>
</protein>
<dbReference type="PRINTS" id="PR00420">
    <property type="entry name" value="RNGMNOXGNASE"/>
</dbReference>
<dbReference type="PANTHER" id="PTHR47178:SF2">
    <property type="entry name" value="FAD-BINDING DOMAIN-CONTAINING PROTEIN"/>
    <property type="match status" value="1"/>
</dbReference>
<dbReference type="InterPro" id="IPR036188">
    <property type="entry name" value="FAD/NAD-bd_sf"/>
</dbReference>
<dbReference type="Gene3D" id="3.50.50.60">
    <property type="entry name" value="FAD/NAD(P)-binding domain"/>
    <property type="match status" value="1"/>
</dbReference>
<evidence type="ECO:0000256" key="2">
    <source>
        <dbReference type="ARBA" id="ARBA00005179"/>
    </source>
</evidence>
<evidence type="ECO:0000313" key="8">
    <source>
        <dbReference type="EMBL" id="RYO89373.1"/>
    </source>
</evidence>
<keyword evidence="3" id="KW-0285">Flavoprotein</keyword>
<evidence type="ECO:0000256" key="4">
    <source>
        <dbReference type="ARBA" id="ARBA00022827"/>
    </source>
</evidence>
<dbReference type="Pfam" id="PF01494">
    <property type="entry name" value="FAD_binding_3"/>
    <property type="match status" value="1"/>
</dbReference>
<evidence type="ECO:0000259" key="7">
    <source>
        <dbReference type="Pfam" id="PF01494"/>
    </source>
</evidence>
<dbReference type="EMBL" id="QJNS01000074">
    <property type="protein sequence ID" value="RYO89373.1"/>
    <property type="molecule type" value="Genomic_DNA"/>
</dbReference>
<name>A0ABY0HB53_9PEZI</name>
<evidence type="ECO:0000256" key="6">
    <source>
        <dbReference type="ARBA" id="ARBA00023033"/>
    </source>
</evidence>
<comment type="caution">
    <text evidence="8">The sequence shown here is derived from an EMBL/GenBank/DDBJ whole genome shotgun (WGS) entry which is preliminary data.</text>
</comment>
<keyword evidence="9" id="KW-1185">Reference proteome</keyword>
<dbReference type="InterPro" id="IPR002938">
    <property type="entry name" value="FAD-bd"/>
</dbReference>
<evidence type="ECO:0000256" key="5">
    <source>
        <dbReference type="ARBA" id="ARBA00023002"/>
    </source>
</evidence>
<organism evidence="8 9">
    <name type="scientific">Monosporascus cannonballus</name>
    <dbReference type="NCBI Taxonomy" id="155416"/>
    <lineage>
        <taxon>Eukaryota</taxon>
        <taxon>Fungi</taxon>
        <taxon>Dikarya</taxon>
        <taxon>Ascomycota</taxon>
        <taxon>Pezizomycotina</taxon>
        <taxon>Sordariomycetes</taxon>
        <taxon>Xylariomycetidae</taxon>
        <taxon>Xylariales</taxon>
        <taxon>Xylariales incertae sedis</taxon>
        <taxon>Monosporascus</taxon>
    </lineage>
</organism>